<evidence type="ECO:0000256" key="6">
    <source>
        <dbReference type="ARBA" id="ARBA00022519"/>
    </source>
</evidence>
<evidence type="ECO:0000256" key="13">
    <source>
        <dbReference type="ARBA" id="ARBA00022982"/>
    </source>
</evidence>
<evidence type="ECO:0000256" key="9">
    <source>
        <dbReference type="ARBA" id="ARBA00022692"/>
    </source>
</evidence>
<dbReference type="InterPro" id="IPR004678">
    <property type="entry name" value="Cyt_c_oxidase_cbb3_su3"/>
</dbReference>
<keyword evidence="6 19" id="KW-0997">Cell inner membrane</keyword>
<evidence type="ECO:0000256" key="21">
    <source>
        <dbReference type="PIRSR" id="PIRSR000006-2"/>
    </source>
</evidence>
<dbReference type="SUPFAM" id="SSF46626">
    <property type="entry name" value="Cytochrome c"/>
    <property type="match status" value="2"/>
</dbReference>
<keyword evidence="13 19" id="KW-0249">Electron transport</keyword>
<dbReference type="GO" id="GO:0005506">
    <property type="term" value="F:iron ion binding"/>
    <property type="evidence" value="ECO:0007669"/>
    <property type="project" value="InterPro"/>
</dbReference>
<evidence type="ECO:0000256" key="7">
    <source>
        <dbReference type="ARBA" id="ARBA00022617"/>
    </source>
</evidence>
<evidence type="ECO:0000256" key="12">
    <source>
        <dbReference type="ARBA" id="ARBA00022781"/>
    </source>
</evidence>
<feature type="domain" description="Cytochrome c" evidence="23">
    <location>
        <begin position="108"/>
        <end position="197"/>
    </location>
</feature>
<dbReference type="InterPro" id="IPR032858">
    <property type="entry name" value="CcoP_N"/>
</dbReference>
<dbReference type="AlphaFoldDB" id="A0A1H6IXS0"/>
<keyword evidence="15 19" id="KW-0560">Oxidoreductase</keyword>
<dbReference type="InterPro" id="IPR038414">
    <property type="entry name" value="CcoP_N_sf"/>
</dbReference>
<dbReference type="PROSITE" id="PS51007">
    <property type="entry name" value="CYTC"/>
    <property type="match status" value="2"/>
</dbReference>
<keyword evidence="8 19" id="KW-0679">Respiratory chain</keyword>
<dbReference type="GO" id="GO:0005886">
    <property type="term" value="C:plasma membrane"/>
    <property type="evidence" value="ECO:0007669"/>
    <property type="project" value="UniProtKB-SubCell"/>
</dbReference>
<sequence>MASVEKDPVTGRYTTGHEWDGIRELNTPLPRWWILVFWVCVIWSIGYWILMPTWPLLNGYTPGILGYSSRGDLEGEIAAQKTERAVWLNRIESLPAAAVEADPELLTYARAGGRIAFEENCAPCHGIGGVGAFGYPTLADDEWLWGGTIDEIEQTVKFGVRNSNPNTHLSEMPKFGVDGILTPEQIEQVADYVLTVADRAPVASLPGAAIFAENCAVCHGEAGEGNKEIGAPALSNQIWLYASKLGNQTPEIRDAEIRATVIAQVTRPRHGAMPAWSERLGPGTIRMLAVYVHTLGGGR</sequence>
<feature type="binding site" description="covalent" evidence="21">
    <location>
        <position position="215"/>
    </location>
    <ligand>
        <name>heme c</name>
        <dbReference type="ChEBI" id="CHEBI:61717"/>
        <label>2</label>
    </ligand>
</feature>
<evidence type="ECO:0000256" key="14">
    <source>
        <dbReference type="ARBA" id="ARBA00022989"/>
    </source>
</evidence>
<keyword evidence="4 19" id="KW-0813">Transport</keyword>
<evidence type="ECO:0000256" key="2">
    <source>
        <dbReference type="ARBA" id="ARBA00004673"/>
    </source>
</evidence>
<feature type="binding site" description="covalent" evidence="21">
    <location>
        <position position="218"/>
    </location>
    <ligand>
        <name>heme c</name>
        <dbReference type="ChEBI" id="CHEBI:61717"/>
        <label>2</label>
    </ligand>
</feature>
<comment type="pathway">
    <text evidence="2 19">Energy metabolism; oxidative phosphorylation.</text>
</comment>
<evidence type="ECO:0000256" key="10">
    <source>
        <dbReference type="ARBA" id="ARBA00022723"/>
    </source>
</evidence>
<keyword evidence="14 22" id="KW-1133">Transmembrane helix</keyword>
<dbReference type="PANTHER" id="PTHR33751">
    <property type="entry name" value="CBB3-TYPE CYTOCHROME C OXIDASE SUBUNIT FIXP"/>
    <property type="match status" value="1"/>
</dbReference>
<evidence type="ECO:0000256" key="8">
    <source>
        <dbReference type="ARBA" id="ARBA00022660"/>
    </source>
</evidence>
<dbReference type="Pfam" id="PF00034">
    <property type="entry name" value="Cytochrom_C"/>
    <property type="match status" value="1"/>
</dbReference>
<keyword evidence="25" id="KW-1185">Reference proteome</keyword>
<evidence type="ECO:0000256" key="3">
    <source>
        <dbReference type="ARBA" id="ARBA00006113"/>
    </source>
</evidence>
<comment type="subcellular location">
    <subcellularLocation>
        <location evidence="1 19">Cell inner membrane</location>
    </subcellularLocation>
</comment>
<comment type="similarity">
    <text evidence="3 19">Belongs to the CcoP / FixP family.</text>
</comment>
<organism evidence="24 25">
    <name type="scientific">Magnetospirillum fulvum</name>
    <name type="common">Rhodospirillum fulvum</name>
    <dbReference type="NCBI Taxonomy" id="1082"/>
    <lineage>
        <taxon>Bacteria</taxon>
        <taxon>Pseudomonadati</taxon>
        <taxon>Pseudomonadota</taxon>
        <taxon>Alphaproteobacteria</taxon>
        <taxon>Rhodospirillales</taxon>
        <taxon>Rhodospirillaceae</taxon>
        <taxon>Magnetospirillum</taxon>
    </lineage>
</organism>
<feature type="binding site" description="axial binding residue" evidence="20">
    <location>
        <position position="125"/>
    </location>
    <ligand>
        <name>heme c</name>
        <dbReference type="ChEBI" id="CHEBI:61717"/>
        <label>1</label>
    </ligand>
    <ligandPart>
        <name>Fe</name>
        <dbReference type="ChEBI" id="CHEBI:18248"/>
    </ligandPart>
</feature>
<dbReference type="Pfam" id="PF13442">
    <property type="entry name" value="Cytochrome_CBB3"/>
    <property type="match status" value="1"/>
</dbReference>
<evidence type="ECO:0000256" key="15">
    <source>
        <dbReference type="ARBA" id="ARBA00023002"/>
    </source>
</evidence>
<dbReference type="Gene3D" id="1.10.760.10">
    <property type="entry name" value="Cytochrome c-like domain"/>
    <property type="match status" value="2"/>
</dbReference>
<dbReference type="Pfam" id="PF14715">
    <property type="entry name" value="FixP_N"/>
    <property type="match status" value="1"/>
</dbReference>
<feature type="domain" description="Cytochrome c" evidence="23">
    <location>
        <begin position="202"/>
        <end position="296"/>
    </location>
</feature>
<dbReference type="GO" id="GO:0016491">
    <property type="term" value="F:oxidoreductase activity"/>
    <property type="evidence" value="ECO:0007669"/>
    <property type="project" value="UniProtKB-KW"/>
</dbReference>
<evidence type="ECO:0000313" key="24">
    <source>
        <dbReference type="EMBL" id="SEH51441.1"/>
    </source>
</evidence>
<evidence type="ECO:0000256" key="22">
    <source>
        <dbReference type="SAM" id="Phobius"/>
    </source>
</evidence>
<keyword evidence="17 19" id="KW-0406">Ion transport</keyword>
<dbReference type="PIRSF" id="PIRSF000006">
    <property type="entry name" value="Cbb3-Cox_fixP"/>
    <property type="match status" value="1"/>
</dbReference>
<dbReference type="GO" id="GO:0020037">
    <property type="term" value="F:heme binding"/>
    <property type="evidence" value="ECO:0007669"/>
    <property type="project" value="InterPro"/>
</dbReference>
<dbReference type="InterPro" id="IPR008168">
    <property type="entry name" value="Cyt_C_IC"/>
</dbReference>
<accession>A0A1H6IXS0</accession>
<keyword evidence="18 19" id="KW-0472">Membrane</keyword>
<dbReference type="EMBL" id="FNWO01000012">
    <property type="protein sequence ID" value="SEH51441.1"/>
    <property type="molecule type" value="Genomic_DNA"/>
</dbReference>
<evidence type="ECO:0000313" key="25">
    <source>
        <dbReference type="Proteomes" id="UP000182983"/>
    </source>
</evidence>
<dbReference type="Proteomes" id="UP000182983">
    <property type="component" value="Unassembled WGS sequence"/>
</dbReference>
<feature type="binding site" description="axial binding residue" evidence="20">
    <location>
        <position position="273"/>
    </location>
    <ligand>
        <name>heme c</name>
        <dbReference type="ChEBI" id="CHEBI:61717"/>
        <label>1</label>
    </ligand>
    <ligandPart>
        <name>Fe</name>
        <dbReference type="ChEBI" id="CHEBI:18248"/>
    </ligandPart>
</feature>
<dbReference type="PANTHER" id="PTHR33751:SF1">
    <property type="entry name" value="CBB3-TYPE CYTOCHROME C OXIDASE SUBUNIT FIXP"/>
    <property type="match status" value="1"/>
</dbReference>
<name>A0A1H6IXS0_MAGFU</name>
<dbReference type="GO" id="GO:1902600">
    <property type="term" value="P:proton transmembrane transport"/>
    <property type="evidence" value="ECO:0007669"/>
    <property type="project" value="UniProtKB-KW"/>
</dbReference>
<comment type="function">
    <text evidence="19">C-type cytochrome. Part of the cbb3-type cytochrome c oxidase complex.</text>
</comment>
<keyword evidence="12 19" id="KW-0375">Hydrogen ion transport</keyword>
<dbReference type="GO" id="GO:0009055">
    <property type="term" value="F:electron transfer activity"/>
    <property type="evidence" value="ECO:0007669"/>
    <property type="project" value="InterPro"/>
</dbReference>
<protein>
    <recommendedName>
        <fullName evidence="19">Cbb3-type cytochrome c oxidase subunit</fullName>
    </recommendedName>
</protein>
<dbReference type="UniPathway" id="UPA00705"/>
<evidence type="ECO:0000256" key="11">
    <source>
        <dbReference type="ARBA" id="ARBA00022737"/>
    </source>
</evidence>
<keyword evidence="11" id="KW-0677">Repeat</keyword>
<feature type="binding site" description="covalent" evidence="21">
    <location>
        <position position="121"/>
    </location>
    <ligand>
        <name>heme c</name>
        <dbReference type="ChEBI" id="CHEBI:61717"/>
        <label>1</label>
    </ligand>
</feature>
<gene>
    <name evidence="24" type="ORF">SAMN04244559_02722</name>
</gene>
<keyword evidence="9 22" id="KW-0812">Transmembrane</keyword>
<evidence type="ECO:0000256" key="16">
    <source>
        <dbReference type="ARBA" id="ARBA00023004"/>
    </source>
</evidence>
<feature type="binding site" description="axial binding residue" evidence="20">
    <location>
        <position position="219"/>
    </location>
    <ligand>
        <name>heme c</name>
        <dbReference type="ChEBI" id="CHEBI:61717"/>
        <label>2</label>
    </ligand>
    <ligandPart>
        <name>Fe</name>
        <dbReference type="ChEBI" id="CHEBI:18248"/>
    </ligandPart>
</feature>
<evidence type="ECO:0000256" key="17">
    <source>
        <dbReference type="ARBA" id="ARBA00023065"/>
    </source>
</evidence>
<keyword evidence="5 19" id="KW-1003">Cell membrane</keyword>
<dbReference type="OrthoDB" id="9811281at2"/>
<comment type="subunit">
    <text evidence="19">Component of the cbb3-type cytochrome c oxidase.</text>
</comment>
<reference evidence="25" key="1">
    <citation type="submission" date="2016-10" db="EMBL/GenBank/DDBJ databases">
        <authorList>
            <person name="Varghese N."/>
            <person name="Submissions S."/>
        </authorList>
    </citation>
    <scope>NUCLEOTIDE SEQUENCE [LARGE SCALE GENOMIC DNA]</scope>
    <source>
        <strain evidence="25">DSM 13234</strain>
    </source>
</reference>
<dbReference type="NCBIfam" id="TIGR00782">
    <property type="entry name" value="ccoP"/>
    <property type="match status" value="1"/>
</dbReference>
<evidence type="ECO:0000259" key="23">
    <source>
        <dbReference type="PROSITE" id="PS51007"/>
    </source>
</evidence>
<evidence type="ECO:0000256" key="19">
    <source>
        <dbReference type="PIRNR" id="PIRNR000006"/>
    </source>
</evidence>
<dbReference type="InterPro" id="IPR050597">
    <property type="entry name" value="Cytochrome_c_Oxidase_Subunit"/>
</dbReference>
<evidence type="ECO:0000256" key="4">
    <source>
        <dbReference type="ARBA" id="ARBA00022448"/>
    </source>
</evidence>
<evidence type="ECO:0000256" key="20">
    <source>
        <dbReference type="PIRSR" id="PIRSR000006-1"/>
    </source>
</evidence>
<evidence type="ECO:0000256" key="5">
    <source>
        <dbReference type="ARBA" id="ARBA00022475"/>
    </source>
</evidence>
<feature type="transmembrane region" description="Helical" evidence="22">
    <location>
        <begin position="32"/>
        <end position="50"/>
    </location>
</feature>
<feature type="binding site" description="axial binding residue" evidence="20">
    <location>
        <position position="172"/>
    </location>
    <ligand>
        <name>heme c</name>
        <dbReference type="ChEBI" id="CHEBI:61717"/>
        <label>2</label>
    </ligand>
    <ligandPart>
        <name>Fe</name>
        <dbReference type="ChEBI" id="CHEBI:18248"/>
    </ligandPart>
</feature>
<dbReference type="PRINTS" id="PR00605">
    <property type="entry name" value="CYTCHROMECIC"/>
</dbReference>
<dbReference type="GO" id="GO:0006119">
    <property type="term" value="P:oxidative phosphorylation"/>
    <property type="evidence" value="ECO:0007669"/>
    <property type="project" value="UniProtKB-UniPathway"/>
</dbReference>
<dbReference type="RefSeq" id="WP_074769485.1">
    <property type="nucleotide sequence ID" value="NZ_FNWO01000012.1"/>
</dbReference>
<feature type="binding site" description="covalent" evidence="21">
    <location>
        <position position="124"/>
    </location>
    <ligand>
        <name>heme c</name>
        <dbReference type="ChEBI" id="CHEBI:61717"/>
        <label>1</label>
    </ligand>
</feature>
<evidence type="ECO:0000256" key="18">
    <source>
        <dbReference type="ARBA" id="ARBA00023136"/>
    </source>
</evidence>
<evidence type="ECO:0000256" key="1">
    <source>
        <dbReference type="ARBA" id="ARBA00004533"/>
    </source>
</evidence>
<dbReference type="InterPro" id="IPR009056">
    <property type="entry name" value="Cyt_c-like_dom"/>
</dbReference>
<dbReference type="Gene3D" id="6.10.280.130">
    <property type="match status" value="1"/>
</dbReference>
<dbReference type="InterPro" id="IPR036909">
    <property type="entry name" value="Cyt_c-like_dom_sf"/>
</dbReference>
<keyword evidence="7 19" id="KW-0349">Heme</keyword>
<keyword evidence="16 19" id="KW-0408">Iron</keyword>
<proteinExistence type="inferred from homology"/>
<keyword evidence="10 19" id="KW-0479">Metal-binding</keyword>
<comment type="cofactor">
    <cofactor evidence="19 21">
        <name>heme c</name>
        <dbReference type="ChEBI" id="CHEBI:61717"/>
    </cofactor>
    <text evidence="19 21">Binds 2 heme C groups per subunit.</text>
</comment>